<dbReference type="SUPFAM" id="SSF55060">
    <property type="entry name" value="GHMP Kinase, C-terminal domain"/>
    <property type="match status" value="1"/>
</dbReference>
<protein>
    <recommendedName>
        <fullName evidence="2">4-(cytidine 5'-diphospho)-2-C-methyl-D-erythritol kinase</fullName>
        <ecNumber evidence="2">2.7.1.148</ecNumber>
    </recommendedName>
    <alternativeName>
        <fullName evidence="7">4-(cytidine-5'-diphospho)-2-C-methyl-D-erythritol kinase</fullName>
    </alternativeName>
</protein>
<keyword evidence="3" id="KW-0808">Transferase</keyword>
<dbReference type="NCBIfam" id="TIGR00154">
    <property type="entry name" value="ispE"/>
    <property type="match status" value="1"/>
</dbReference>
<evidence type="ECO:0000256" key="7">
    <source>
        <dbReference type="ARBA" id="ARBA00032554"/>
    </source>
</evidence>
<keyword evidence="5" id="KW-0418">Kinase</keyword>
<dbReference type="InterPro" id="IPR006204">
    <property type="entry name" value="GHMP_kinase_N_dom"/>
</dbReference>
<sequence>MKVKSPAKLNLHLEVIKKRTDGFHELRTVFQLIDLCDEIEFKFANKEIDLIESPFPIKDNLILKAAHLLKKITQTSQGATIILEKKIPMEKGLGGGSSNAATTLIALNKLWGTQLKKDKLIEIGLELGSDVPFFIHSKNTWAEGRGEIFKDLTLPYRWFLLAFPKTNISTKVAFNDFKLPKNSPITKEDFLKGSSNNTFTNWAKEKFPEIKNIFGSLEKLGKPKLSGTGSTLFLSFETEKEAKKALMGFPEGILVKSLDDSPLRLLME</sequence>
<gene>
    <name evidence="10" type="ORF">METZ01_LOCUS85530</name>
</gene>
<name>A0A381UX13_9ZZZZ</name>
<evidence type="ECO:0000256" key="2">
    <source>
        <dbReference type="ARBA" id="ARBA00012052"/>
    </source>
</evidence>
<feature type="domain" description="GHMP kinase C-terminal" evidence="9">
    <location>
        <begin position="199"/>
        <end position="245"/>
    </location>
</feature>
<evidence type="ECO:0000256" key="4">
    <source>
        <dbReference type="ARBA" id="ARBA00022741"/>
    </source>
</evidence>
<dbReference type="InterPro" id="IPR020568">
    <property type="entry name" value="Ribosomal_Su5_D2-typ_SF"/>
</dbReference>
<evidence type="ECO:0000256" key="5">
    <source>
        <dbReference type="ARBA" id="ARBA00022777"/>
    </source>
</evidence>
<dbReference type="Pfam" id="PF00288">
    <property type="entry name" value="GHMP_kinases_N"/>
    <property type="match status" value="1"/>
</dbReference>
<keyword evidence="6" id="KW-0067">ATP-binding</keyword>
<feature type="domain" description="GHMP kinase N-terminal" evidence="8">
    <location>
        <begin position="60"/>
        <end position="137"/>
    </location>
</feature>
<keyword evidence="4" id="KW-0547">Nucleotide-binding</keyword>
<dbReference type="EC" id="2.7.1.148" evidence="2"/>
<dbReference type="GO" id="GO:0050515">
    <property type="term" value="F:4-(cytidine 5'-diphospho)-2-C-methyl-D-erythritol kinase activity"/>
    <property type="evidence" value="ECO:0007669"/>
    <property type="project" value="UniProtKB-EC"/>
</dbReference>
<dbReference type="EMBL" id="UINC01007322">
    <property type="protein sequence ID" value="SVA32676.1"/>
    <property type="molecule type" value="Genomic_DNA"/>
</dbReference>
<evidence type="ECO:0000313" key="10">
    <source>
        <dbReference type="EMBL" id="SVA32676.1"/>
    </source>
</evidence>
<dbReference type="Gene3D" id="3.30.70.890">
    <property type="entry name" value="GHMP kinase, C-terminal domain"/>
    <property type="match status" value="1"/>
</dbReference>
<dbReference type="PIRSF" id="PIRSF010376">
    <property type="entry name" value="IspE"/>
    <property type="match status" value="1"/>
</dbReference>
<dbReference type="GO" id="GO:0005524">
    <property type="term" value="F:ATP binding"/>
    <property type="evidence" value="ECO:0007669"/>
    <property type="project" value="UniProtKB-KW"/>
</dbReference>
<dbReference type="SUPFAM" id="SSF54211">
    <property type="entry name" value="Ribosomal protein S5 domain 2-like"/>
    <property type="match status" value="1"/>
</dbReference>
<evidence type="ECO:0000259" key="8">
    <source>
        <dbReference type="Pfam" id="PF00288"/>
    </source>
</evidence>
<dbReference type="Pfam" id="PF08544">
    <property type="entry name" value="GHMP_kinases_C"/>
    <property type="match status" value="1"/>
</dbReference>
<dbReference type="InterPro" id="IPR014721">
    <property type="entry name" value="Ribsml_uS5_D2-typ_fold_subgr"/>
</dbReference>
<dbReference type="InterPro" id="IPR013750">
    <property type="entry name" value="GHMP_kinase_C_dom"/>
</dbReference>
<dbReference type="AlphaFoldDB" id="A0A381UX13"/>
<dbReference type="HAMAP" id="MF_00061">
    <property type="entry name" value="IspE"/>
    <property type="match status" value="1"/>
</dbReference>
<evidence type="ECO:0000256" key="6">
    <source>
        <dbReference type="ARBA" id="ARBA00022840"/>
    </source>
</evidence>
<comment type="similarity">
    <text evidence="1">Belongs to the GHMP kinase family. IspE subfamily.</text>
</comment>
<dbReference type="InterPro" id="IPR004424">
    <property type="entry name" value="IspE"/>
</dbReference>
<organism evidence="10">
    <name type="scientific">marine metagenome</name>
    <dbReference type="NCBI Taxonomy" id="408172"/>
    <lineage>
        <taxon>unclassified sequences</taxon>
        <taxon>metagenomes</taxon>
        <taxon>ecological metagenomes</taxon>
    </lineage>
</organism>
<accession>A0A381UX13</accession>
<evidence type="ECO:0000256" key="1">
    <source>
        <dbReference type="ARBA" id="ARBA00009684"/>
    </source>
</evidence>
<evidence type="ECO:0000259" key="9">
    <source>
        <dbReference type="Pfam" id="PF08544"/>
    </source>
</evidence>
<dbReference type="PANTHER" id="PTHR43527">
    <property type="entry name" value="4-DIPHOSPHOCYTIDYL-2-C-METHYL-D-ERYTHRITOL KINASE, CHLOROPLASTIC"/>
    <property type="match status" value="1"/>
</dbReference>
<dbReference type="Gene3D" id="3.30.230.10">
    <property type="match status" value="1"/>
</dbReference>
<proteinExistence type="inferred from homology"/>
<evidence type="ECO:0000256" key="3">
    <source>
        <dbReference type="ARBA" id="ARBA00022679"/>
    </source>
</evidence>
<dbReference type="InterPro" id="IPR036554">
    <property type="entry name" value="GHMP_kinase_C_sf"/>
</dbReference>
<dbReference type="PANTHER" id="PTHR43527:SF2">
    <property type="entry name" value="4-DIPHOSPHOCYTIDYL-2-C-METHYL-D-ERYTHRITOL KINASE, CHLOROPLASTIC"/>
    <property type="match status" value="1"/>
</dbReference>
<dbReference type="GO" id="GO:0016114">
    <property type="term" value="P:terpenoid biosynthetic process"/>
    <property type="evidence" value="ECO:0007669"/>
    <property type="project" value="InterPro"/>
</dbReference>
<reference evidence="10" key="1">
    <citation type="submission" date="2018-05" db="EMBL/GenBank/DDBJ databases">
        <authorList>
            <person name="Lanie J.A."/>
            <person name="Ng W.-L."/>
            <person name="Kazmierczak K.M."/>
            <person name="Andrzejewski T.M."/>
            <person name="Davidsen T.M."/>
            <person name="Wayne K.J."/>
            <person name="Tettelin H."/>
            <person name="Glass J.I."/>
            <person name="Rusch D."/>
            <person name="Podicherti R."/>
            <person name="Tsui H.-C.T."/>
            <person name="Winkler M.E."/>
        </authorList>
    </citation>
    <scope>NUCLEOTIDE SEQUENCE</scope>
</reference>